<dbReference type="EMBL" id="JAAABJ010000650">
    <property type="protein sequence ID" value="NAW52176.1"/>
    <property type="molecule type" value="Genomic_DNA"/>
</dbReference>
<accession>A0A845PZE2</accession>
<keyword evidence="4" id="KW-1185">Reference proteome</keyword>
<comment type="caution">
    <text evidence="3">The sequence shown here is derived from an EMBL/GenBank/DDBJ whole genome shotgun (WGS) entry which is preliminary data.</text>
</comment>
<reference evidence="3 4" key="1">
    <citation type="submission" date="2019-11" db="EMBL/GenBank/DDBJ databases">
        <title>Characterization of Elizabethkingia argenteiflava sp. nov., isolated from inner surface of Soybean Pods.</title>
        <authorList>
            <person name="Mo S."/>
        </authorList>
    </citation>
    <scope>NUCLEOTIDE SEQUENCE [LARGE SCALE GENOMIC DNA]</scope>
    <source>
        <strain evidence="3 4">YB22</strain>
    </source>
</reference>
<dbReference type="Proteomes" id="UP000553459">
    <property type="component" value="Unassembled WGS sequence"/>
</dbReference>
<feature type="coiled-coil region" evidence="1">
    <location>
        <begin position="172"/>
        <end position="206"/>
    </location>
</feature>
<evidence type="ECO:0000256" key="2">
    <source>
        <dbReference type="SAM" id="MobiDB-lite"/>
    </source>
</evidence>
<organism evidence="3 4">
    <name type="scientific">Elizabethkingia argenteiflava</name>
    <dbReference type="NCBI Taxonomy" id="2681556"/>
    <lineage>
        <taxon>Bacteria</taxon>
        <taxon>Pseudomonadati</taxon>
        <taxon>Bacteroidota</taxon>
        <taxon>Flavobacteriia</taxon>
        <taxon>Flavobacteriales</taxon>
        <taxon>Weeksellaceae</taxon>
        <taxon>Elizabethkingia</taxon>
    </lineage>
</organism>
<evidence type="ECO:0000313" key="4">
    <source>
        <dbReference type="Proteomes" id="UP000553459"/>
    </source>
</evidence>
<protein>
    <submittedName>
        <fullName evidence="3">Uncharacterized protein</fullName>
    </submittedName>
</protein>
<keyword evidence="1" id="KW-0175">Coiled coil</keyword>
<name>A0A845PZE2_9FLAO</name>
<dbReference type="RefSeq" id="WP_166520426.1">
    <property type="nucleotide sequence ID" value="NZ_JAAABJ010000650.1"/>
</dbReference>
<feature type="region of interest" description="Disordered" evidence="2">
    <location>
        <begin position="508"/>
        <end position="528"/>
    </location>
</feature>
<proteinExistence type="predicted"/>
<gene>
    <name evidence="3" type="ORF">GNY06_12590</name>
</gene>
<evidence type="ECO:0000313" key="3">
    <source>
        <dbReference type="EMBL" id="NAW52176.1"/>
    </source>
</evidence>
<feature type="compositionally biased region" description="Polar residues" evidence="2">
    <location>
        <begin position="513"/>
        <end position="527"/>
    </location>
</feature>
<feature type="coiled-coil region" evidence="1">
    <location>
        <begin position="885"/>
        <end position="912"/>
    </location>
</feature>
<sequence>MILHPNQKKYQGKSRIEVFVEYQHSALLPINWRNVARWVGHHVTTSVNRGEVKVNNQKFLLPSPEYMDKTGIGSSCKAYWFKHEADKENTIYLYKNDEFICELHNKPFYHKARIEQKAEDFLEMGKMRSFTHKIDDHAKKVVGSLEKFLFLNTSSLTQDSLQSQYSATTSSMRELESAGRKDEAVYKDLENQALQYKSAIAQVEVLVSHNIFQGYVQGISMLSAGLNAAQGAISLFAGENEKLQRIMLKVNALMDVAIGLQQIQQGLTATSAFRIQVLTKVKNLWAVANARVTASLVALGVAETVATVAAQALIATLTLGLSVAIAAVVALFTKWQSKQAEVAEEQKRMSTAIADSVAEPLTAYKKLQVQWNALGEDLKKKNKFITDNKEEFNKLGVEIGDVADAENFLKENSNTFIEVLKLRAKAAAEAWMAMENYKKAIELNPEVEKYNKVQNDPNHSDLYKWGNRLIHKSSKDEQDELNAKGDQGVSNQVKFLLEADQKFEKAKFKSSKIAGSSPGNKPNTAQSAADEYFPPGSLAEIQKRISVIHKALNKATDIQQINRLKDQKIKAEEERAIAEKRIRIHSFEQSISEMKEGWKRYYQYQKEYGPEAARLQFSEIRKQAPSFFDWLVKEKMKLDQIVSGGGKLSDEQKNNLEILKTQIRELIDQKTELEIFSQKTEEQLNCIPLITSQIEYLASKRDELKNTGVDQGFWSFLDLKIEDKRKEFTSMLTEFINIHQSFEQQRLNISAKYADLRQGIENRKLSPEETSRLLKELEDTKNKEVDAVNTAEYAKSDIYERFSQNLVSITKRDLRVKIASLEEYLKLSQGLLNPEQQSAVKSEIDKAKALKATFNIGVEEKALLQEKAKLVEDIQTKQSKGDTNVQEEKDRLNQINEQLNNVQAKKAQWVADMAGGISSSFKTLAGAIGDENHGLADTLDTLGDVFNIASNAAGAVAAFASGDIVGGISQTISAVAGVFSIGQKAKESERKANEDIKKYQDSIFQAGLDYRAMLRQRLADELKVNEAYKSRVQYIKDEMAVNVKNKDSVLRDQKELLKRLLNADTVVRMHTERFGWGKKTKAVEDRKKVVDLLGHQPMQISDQLLDDLARLNAEKPLTGDAKAAYEQLLKLKEEYISVEQLDMDYKKQLKDTITGTTAQSLGDSIREGILSGKKQFSDFADDIENFLRQGIISGMSAKIIEPQIQQLQDELAGFLGDGVITDDEKQQFQQMYMKIATEAQEYVEMINQAGMNITKDGAASNSLQGALKSASQESIDLLAGHTGGMRLAQLETNQLLKSGAAQQMAQSSRMIEIQVDIEKNTRRTAQNTERLHDIHNGITKVDQTLSSQYNQLKAAGI</sequence>
<evidence type="ECO:0000256" key="1">
    <source>
        <dbReference type="SAM" id="Coils"/>
    </source>
</evidence>
<feature type="coiled-coil region" evidence="1">
    <location>
        <begin position="554"/>
        <end position="581"/>
    </location>
</feature>